<feature type="domain" description="Reverse transcriptase" evidence="1">
    <location>
        <begin position="406"/>
        <end position="557"/>
    </location>
</feature>
<dbReference type="Gene3D" id="3.60.10.10">
    <property type="entry name" value="Endonuclease/exonuclease/phosphatase"/>
    <property type="match status" value="1"/>
</dbReference>
<evidence type="ECO:0000313" key="3">
    <source>
        <dbReference type="Proteomes" id="UP000242715"/>
    </source>
</evidence>
<name>A0A2Z6NSM1_TRISU</name>
<proteinExistence type="predicted"/>
<dbReference type="InterPro" id="IPR036691">
    <property type="entry name" value="Endo/exonu/phosph_ase_sf"/>
</dbReference>
<organism evidence="2 3">
    <name type="scientific">Trifolium subterraneum</name>
    <name type="common">Subterranean clover</name>
    <dbReference type="NCBI Taxonomy" id="3900"/>
    <lineage>
        <taxon>Eukaryota</taxon>
        <taxon>Viridiplantae</taxon>
        <taxon>Streptophyta</taxon>
        <taxon>Embryophyta</taxon>
        <taxon>Tracheophyta</taxon>
        <taxon>Spermatophyta</taxon>
        <taxon>Magnoliopsida</taxon>
        <taxon>eudicotyledons</taxon>
        <taxon>Gunneridae</taxon>
        <taxon>Pentapetalae</taxon>
        <taxon>rosids</taxon>
        <taxon>fabids</taxon>
        <taxon>Fabales</taxon>
        <taxon>Fabaceae</taxon>
        <taxon>Papilionoideae</taxon>
        <taxon>50 kb inversion clade</taxon>
        <taxon>NPAAA clade</taxon>
        <taxon>Hologalegina</taxon>
        <taxon>IRL clade</taxon>
        <taxon>Trifolieae</taxon>
        <taxon>Trifolium</taxon>
    </lineage>
</organism>
<dbReference type="OrthoDB" id="1741517at2759"/>
<dbReference type="AlphaFoldDB" id="A0A2Z6NSM1"/>
<dbReference type="CDD" id="cd01650">
    <property type="entry name" value="RT_nLTR_like"/>
    <property type="match status" value="1"/>
</dbReference>
<dbReference type="PANTHER" id="PTHR33116">
    <property type="entry name" value="REVERSE TRANSCRIPTASE ZINC-BINDING DOMAIN-CONTAINING PROTEIN-RELATED-RELATED"/>
    <property type="match status" value="1"/>
</dbReference>
<keyword evidence="3" id="KW-1185">Reference proteome</keyword>
<evidence type="ECO:0000259" key="1">
    <source>
        <dbReference type="Pfam" id="PF00078"/>
    </source>
</evidence>
<dbReference type="InterPro" id="IPR000477">
    <property type="entry name" value="RT_dom"/>
</dbReference>
<protein>
    <recommendedName>
        <fullName evidence="1">Reverse transcriptase domain-containing protein</fullName>
    </recommendedName>
</protein>
<sequence>MLCCSLWGNDDCDWVSLPAAGSSGGILSIWRKSLGFIVFSFKGKRRLWNDILMTKNGFGDIVWCVVGDFNSVIEVTERRGVASDVLSHPSREMMEFRWFLEDLELVDMPLVGRQFTWFHQNGVAMSRLDRVLVSHDWARLWGNPNVWVDDRDVSDHCHLILRYDPADWGPKPFRFNNFWLENKHFTDLIVNTCESQNFTGWMGFILKERLKGLKLAIKRWSLEEYGKSEERKKMLVDSIKALDTKSEIVGISAEEVETRKCLFNDLYFHARVKSRRKSNSILALQTANGVTEGSTNVRQAAMSFFQQRYSNDEWARPNLDGVVFPMLSKENNSFLTAPFTLEEIERVVKDCDGSKCPGPDGFNFAFIKEFWELMKFEVRILFDQFHGNNCVPKCLMSYFLTLIPKVKSPQSLDDYRPISLLGCWYKLLAKVLASRLASVIGTLIPKTKSAFLKGRQLVEGVVAVNEVIDFAKKFRKDCVILKVGFEKACDSEDWGFLDYMLGRFEFSDKWRAWMKACVCEGNLFVLVNGIPTEEFQIKRGLKQGDLLAPLLFLLVATPFKYLGLPVGANPHKVSTWEPMLDVIRGRLGSWGNKYVSLGGRVVLLNAVLNAISIFFLSYWKMPVKVWRELVKIQRKFLWGGLSNHAKTGWVKWDDICRPKKEADLGLRNLLAKWRWKLLSHDHEVWKEIVTAKYDGDIIGKLAIGEVDVPRTASLWWQDICLLDVNGGWFRLAVGKKVGMGDSTSFWNEVWIGSQSLRQRFLRLYSVSTQQNEVIQSMGRMASGRWQWVLAWRQERKFGVFTFGICSLSPSVGTIRGVCVFKCLEECGAVQSLCVLLATAIGSDPNKG</sequence>
<reference evidence="3" key="1">
    <citation type="journal article" date="2017" name="Front. Plant Sci.">
        <title>Climate Clever Clovers: New Paradigm to Reduce the Environmental Footprint of Ruminants by Breeding Low Methanogenic Forages Utilizing Haplotype Variation.</title>
        <authorList>
            <person name="Kaur P."/>
            <person name="Appels R."/>
            <person name="Bayer P.E."/>
            <person name="Keeble-Gagnere G."/>
            <person name="Wang J."/>
            <person name="Hirakawa H."/>
            <person name="Shirasawa K."/>
            <person name="Vercoe P."/>
            <person name="Stefanova K."/>
            <person name="Durmic Z."/>
            <person name="Nichols P."/>
            <person name="Revell C."/>
            <person name="Isobe S.N."/>
            <person name="Edwards D."/>
            <person name="Erskine W."/>
        </authorList>
    </citation>
    <scope>NUCLEOTIDE SEQUENCE [LARGE SCALE GENOMIC DNA]</scope>
    <source>
        <strain evidence="3">cv. Daliak</strain>
    </source>
</reference>
<accession>A0A2Z6NSM1</accession>
<dbReference type="SUPFAM" id="SSF56219">
    <property type="entry name" value="DNase I-like"/>
    <property type="match status" value="1"/>
</dbReference>
<gene>
    <name evidence="2" type="ORF">TSUD_358740</name>
</gene>
<evidence type="ECO:0000313" key="2">
    <source>
        <dbReference type="EMBL" id="GAU33007.1"/>
    </source>
</evidence>
<dbReference type="Pfam" id="PF00078">
    <property type="entry name" value="RVT_1"/>
    <property type="match status" value="1"/>
</dbReference>
<dbReference type="Proteomes" id="UP000242715">
    <property type="component" value="Unassembled WGS sequence"/>
</dbReference>
<dbReference type="PANTHER" id="PTHR33116:SF78">
    <property type="entry name" value="OS12G0587133 PROTEIN"/>
    <property type="match status" value="1"/>
</dbReference>
<dbReference type="EMBL" id="DF973513">
    <property type="protein sequence ID" value="GAU33007.1"/>
    <property type="molecule type" value="Genomic_DNA"/>
</dbReference>